<evidence type="ECO:0000313" key="1">
    <source>
        <dbReference type="EMBL" id="KAJ8425447.1"/>
    </source>
</evidence>
<dbReference type="EMBL" id="JAKOGI010001473">
    <property type="protein sequence ID" value="KAJ8425447.1"/>
    <property type="molecule type" value="Genomic_DNA"/>
</dbReference>
<keyword evidence="2" id="KW-1185">Reference proteome</keyword>
<organism evidence="1 2">
    <name type="scientific">Carnegiea gigantea</name>
    <dbReference type="NCBI Taxonomy" id="171969"/>
    <lineage>
        <taxon>Eukaryota</taxon>
        <taxon>Viridiplantae</taxon>
        <taxon>Streptophyta</taxon>
        <taxon>Embryophyta</taxon>
        <taxon>Tracheophyta</taxon>
        <taxon>Spermatophyta</taxon>
        <taxon>Magnoliopsida</taxon>
        <taxon>eudicotyledons</taxon>
        <taxon>Gunneridae</taxon>
        <taxon>Pentapetalae</taxon>
        <taxon>Caryophyllales</taxon>
        <taxon>Cactineae</taxon>
        <taxon>Cactaceae</taxon>
        <taxon>Cactoideae</taxon>
        <taxon>Echinocereeae</taxon>
        <taxon>Carnegiea</taxon>
    </lineage>
</organism>
<gene>
    <name evidence="1" type="ORF">Cgig2_018845</name>
</gene>
<dbReference type="SUPFAM" id="SSF48452">
    <property type="entry name" value="TPR-like"/>
    <property type="match status" value="1"/>
</dbReference>
<dbReference type="OrthoDB" id="2148490at2759"/>
<name>A0A9Q1JHG9_9CARY</name>
<comment type="caution">
    <text evidence="1">The sequence shown here is derived from an EMBL/GenBank/DDBJ whole genome shotgun (WGS) entry which is preliminary data.</text>
</comment>
<dbReference type="InterPro" id="IPR011990">
    <property type="entry name" value="TPR-like_helical_dom_sf"/>
</dbReference>
<protein>
    <submittedName>
        <fullName evidence="1">Uncharacterized protein</fullName>
    </submittedName>
</protein>
<reference evidence="1" key="1">
    <citation type="submission" date="2022-04" db="EMBL/GenBank/DDBJ databases">
        <title>Carnegiea gigantea Genome sequencing and assembly v2.</title>
        <authorList>
            <person name="Copetti D."/>
            <person name="Sanderson M.J."/>
            <person name="Burquez A."/>
            <person name="Wojciechowski M.F."/>
        </authorList>
    </citation>
    <scope>NUCLEOTIDE SEQUENCE</scope>
    <source>
        <strain evidence="1">SGP5-SGP5p</strain>
        <tissue evidence="1">Aerial part</tissue>
    </source>
</reference>
<accession>A0A9Q1JHG9</accession>
<dbReference type="Proteomes" id="UP001153076">
    <property type="component" value="Unassembled WGS sequence"/>
</dbReference>
<dbReference type="AlphaFoldDB" id="A0A9Q1JHG9"/>
<evidence type="ECO:0000313" key="2">
    <source>
        <dbReference type="Proteomes" id="UP001153076"/>
    </source>
</evidence>
<proteinExistence type="predicted"/>
<dbReference type="Gene3D" id="1.25.40.10">
    <property type="entry name" value="Tetratricopeptide repeat domain"/>
    <property type="match status" value="1"/>
</dbReference>
<sequence length="194" mass="22482">MSTFNLPPRELVDVSGTHYKQLILFTFTRQIHFLECIDTDLYSIFYLSKGNKDRAIRKALDKDPECFGALTVMGQVMVQQGLYEEATEYLDWAIAKISLHGQPTDAEAVDFLILASLSAGVAFHRQLAESLVHFERVRDMKEPKDQAAKARYYEALVFYARFKRLNKRVAMSHVHTWRRNIRCLRYSLLPTETS</sequence>